<evidence type="ECO:0000313" key="2">
    <source>
        <dbReference type="EMBL" id="GLH99650.1"/>
    </source>
</evidence>
<dbReference type="RefSeq" id="WP_281899453.1">
    <property type="nucleotide sequence ID" value="NZ_BSDI01000026.1"/>
</dbReference>
<evidence type="ECO:0000256" key="1">
    <source>
        <dbReference type="SAM" id="Phobius"/>
    </source>
</evidence>
<dbReference type="Proteomes" id="UP001144280">
    <property type="component" value="Unassembled WGS sequence"/>
</dbReference>
<feature type="transmembrane region" description="Helical" evidence="1">
    <location>
        <begin position="78"/>
        <end position="97"/>
    </location>
</feature>
<evidence type="ECO:0000313" key="3">
    <source>
        <dbReference type="Proteomes" id="UP001144280"/>
    </source>
</evidence>
<protein>
    <recommendedName>
        <fullName evidence="4">Integral membrane protein</fullName>
    </recommendedName>
</protein>
<keyword evidence="1" id="KW-0472">Membrane</keyword>
<proteinExistence type="predicted"/>
<dbReference type="EMBL" id="BSDI01000026">
    <property type="protein sequence ID" value="GLH99650.1"/>
    <property type="molecule type" value="Genomic_DNA"/>
</dbReference>
<feature type="transmembrane region" description="Helical" evidence="1">
    <location>
        <begin position="103"/>
        <end position="120"/>
    </location>
</feature>
<keyword evidence="1" id="KW-1133">Transmembrane helix</keyword>
<name>A0ABQ5QZD6_9ACTN</name>
<gene>
    <name evidence="2" type="ORF">Pa4123_49260</name>
</gene>
<sequence>MDTLTPNHFHRVKVLLGWYLGISLATLAAIVALRHDAAAVNTAVWVRGTIVAASALLMTVVASRAGKGSRSAYRRLRILSAVMVAAIAAVLALPGTFPLWLKAEQVVCGLLLVAVIATVNSKRLRSAFR</sequence>
<comment type="caution">
    <text evidence="2">The sequence shown here is derived from an EMBL/GenBank/DDBJ whole genome shotgun (WGS) entry which is preliminary data.</text>
</comment>
<accession>A0ABQ5QZD6</accession>
<organism evidence="2 3">
    <name type="scientific">Phytohabitans aurantiacus</name>
    <dbReference type="NCBI Taxonomy" id="3016789"/>
    <lineage>
        <taxon>Bacteria</taxon>
        <taxon>Bacillati</taxon>
        <taxon>Actinomycetota</taxon>
        <taxon>Actinomycetes</taxon>
        <taxon>Micromonosporales</taxon>
        <taxon>Micromonosporaceae</taxon>
    </lineage>
</organism>
<keyword evidence="1" id="KW-0812">Transmembrane</keyword>
<feature type="transmembrane region" description="Helical" evidence="1">
    <location>
        <begin position="45"/>
        <end position="66"/>
    </location>
</feature>
<evidence type="ECO:0008006" key="4">
    <source>
        <dbReference type="Google" id="ProtNLM"/>
    </source>
</evidence>
<feature type="transmembrane region" description="Helical" evidence="1">
    <location>
        <begin position="12"/>
        <end position="33"/>
    </location>
</feature>
<reference evidence="2" key="1">
    <citation type="submission" date="2022-12" db="EMBL/GenBank/DDBJ databases">
        <title>New Phytohabitans aurantiacus sp. RD004123 nov., an actinomycete isolated from soil.</title>
        <authorList>
            <person name="Triningsih D.W."/>
            <person name="Harunari E."/>
            <person name="Igarashi Y."/>
        </authorList>
    </citation>
    <scope>NUCLEOTIDE SEQUENCE</scope>
    <source>
        <strain evidence="2">RD004123</strain>
    </source>
</reference>
<keyword evidence="3" id="KW-1185">Reference proteome</keyword>